<keyword evidence="2 3" id="KW-0663">Pyridoxal phosphate</keyword>
<dbReference type="Proteomes" id="UP000669239">
    <property type="component" value="Unassembled WGS sequence"/>
</dbReference>
<evidence type="ECO:0000256" key="1">
    <source>
        <dbReference type="PIRSR" id="PIRSR000390-1"/>
    </source>
</evidence>
<dbReference type="InterPro" id="IPR000653">
    <property type="entry name" value="DegT/StrS_aminotransferase"/>
</dbReference>
<dbReference type="EMBL" id="JAAITT010000010">
    <property type="protein sequence ID" value="NSJ48769.1"/>
    <property type="molecule type" value="Genomic_DNA"/>
</dbReference>
<dbReference type="GO" id="GO:0030170">
    <property type="term" value="F:pyridoxal phosphate binding"/>
    <property type="evidence" value="ECO:0007669"/>
    <property type="project" value="TreeGrafter"/>
</dbReference>
<reference evidence="4" key="3">
    <citation type="submission" date="2022-01" db="EMBL/GenBank/DDBJ databases">
        <title>Collection of gut derived symbiotic bacterial strains cultured from healthy donors.</title>
        <authorList>
            <person name="Lin H."/>
            <person name="Kohout C."/>
            <person name="Waligurski E."/>
            <person name="Pamer E.G."/>
        </authorList>
    </citation>
    <scope>NUCLEOTIDE SEQUENCE</scope>
    <source>
        <strain evidence="4">DFI.6.55</strain>
    </source>
</reference>
<dbReference type="Pfam" id="PF01041">
    <property type="entry name" value="DegT_DnrJ_EryC1"/>
    <property type="match status" value="1"/>
</dbReference>
<comment type="caution">
    <text evidence="4">The sequence shown here is derived from an EMBL/GenBank/DDBJ whole genome shotgun (WGS) entry which is preliminary data.</text>
</comment>
<evidence type="ECO:0000256" key="3">
    <source>
        <dbReference type="RuleBase" id="RU004508"/>
    </source>
</evidence>
<keyword evidence="4" id="KW-0808">Transferase</keyword>
<dbReference type="RefSeq" id="WP_165641886.1">
    <property type="nucleotide sequence ID" value="NZ_JAAITT010000010.1"/>
</dbReference>
<dbReference type="PIRSF" id="PIRSF000390">
    <property type="entry name" value="PLP_StrS"/>
    <property type="match status" value="1"/>
</dbReference>
<dbReference type="Proteomes" id="UP001299608">
    <property type="component" value="Unassembled WGS sequence"/>
</dbReference>
<keyword evidence="4" id="KW-0032">Aminotransferase</keyword>
<evidence type="ECO:0000313" key="4">
    <source>
        <dbReference type="EMBL" id="MCG4749203.1"/>
    </source>
</evidence>
<dbReference type="PANTHER" id="PTHR30244">
    <property type="entry name" value="TRANSAMINASE"/>
    <property type="match status" value="1"/>
</dbReference>
<dbReference type="PANTHER" id="PTHR30244:SF34">
    <property type="entry name" value="DTDP-4-AMINO-4,6-DIDEOXYGALACTOSE TRANSAMINASE"/>
    <property type="match status" value="1"/>
</dbReference>
<dbReference type="SUPFAM" id="SSF53383">
    <property type="entry name" value="PLP-dependent transferases"/>
    <property type="match status" value="1"/>
</dbReference>
<organism evidence="4 7">
    <name type="scientific">Enterocloster aldenensis</name>
    <dbReference type="NCBI Taxonomy" id="358742"/>
    <lineage>
        <taxon>Bacteria</taxon>
        <taxon>Bacillati</taxon>
        <taxon>Bacillota</taxon>
        <taxon>Clostridia</taxon>
        <taxon>Lachnospirales</taxon>
        <taxon>Lachnospiraceae</taxon>
        <taxon>Enterocloster</taxon>
    </lineage>
</organism>
<keyword evidence="6" id="KW-1185">Reference proteome</keyword>
<dbReference type="EMBL" id="JAKNGE010000055">
    <property type="protein sequence ID" value="MCG4749203.1"/>
    <property type="molecule type" value="Genomic_DNA"/>
</dbReference>
<evidence type="ECO:0000313" key="5">
    <source>
        <dbReference type="EMBL" id="NSJ48769.1"/>
    </source>
</evidence>
<dbReference type="InterPro" id="IPR015421">
    <property type="entry name" value="PyrdxlP-dep_Trfase_major"/>
</dbReference>
<dbReference type="InterPro" id="IPR015422">
    <property type="entry name" value="PyrdxlP-dep_Trfase_small"/>
</dbReference>
<proteinExistence type="inferred from homology"/>
<evidence type="ECO:0000313" key="7">
    <source>
        <dbReference type="Proteomes" id="UP001299608"/>
    </source>
</evidence>
<evidence type="ECO:0000313" key="6">
    <source>
        <dbReference type="Proteomes" id="UP000669239"/>
    </source>
</evidence>
<reference evidence="5 6" key="1">
    <citation type="journal article" date="2020" name="Cell Host Microbe">
        <title>Functional and Genomic Variation between Human-Derived Isolates of Lachnospiraceae Reveals Inter- and Intra-Species Diversity.</title>
        <authorList>
            <person name="Sorbara M.T."/>
            <person name="Littmann E.R."/>
            <person name="Fontana E."/>
            <person name="Moody T.U."/>
            <person name="Kohout C.E."/>
            <person name="Gjonbalaj M."/>
            <person name="Eaton V."/>
            <person name="Seok R."/>
            <person name="Leiner I.M."/>
            <person name="Pamer E.G."/>
        </authorList>
    </citation>
    <scope>NUCLEOTIDE SEQUENCE [LARGE SCALE GENOMIC DNA]</scope>
    <source>
        <strain evidence="5 6">MSK.1.17</strain>
    </source>
</reference>
<dbReference type="Gene3D" id="3.90.1150.10">
    <property type="entry name" value="Aspartate Aminotransferase, domain 1"/>
    <property type="match status" value="1"/>
</dbReference>
<protein>
    <submittedName>
        <fullName evidence="4">Aminotransferase class V-fold PLP-dependent enzyme</fullName>
    </submittedName>
</protein>
<comment type="similarity">
    <text evidence="3">Belongs to the DegT/DnrJ/EryC1 family.</text>
</comment>
<feature type="active site" description="Proton acceptor" evidence="1">
    <location>
        <position position="201"/>
    </location>
</feature>
<name>A0AAW5BYV4_9FIRM</name>
<accession>A0AAW5BYV4</accession>
<dbReference type="GO" id="GO:0000271">
    <property type="term" value="P:polysaccharide biosynthetic process"/>
    <property type="evidence" value="ECO:0007669"/>
    <property type="project" value="TreeGrafter"/>
</dbReference>
<dbReference type="AlphaFoldDB" id="A0AAW5BYV4"/>
<dbReference type="CDD" id="cd00616">
    <property type="entry name" value="AHBA_syn"/>
    <property type="match status" value="1"/>
</dbReference>
<reference evidence="5" key="2">
    <citation type="submission" date="2020-02" db="EMBL/GenBank/DDBJ databases">
        <authorList>
            <person name="Littmann E."/>
            <person name="Sorbara M."/>
        </authorList>
    </citation>
    <scope>NUCLEOTIDE SEQUENCE</scope>
    <source>
        <strain evidence="5">MSK.1.17</strain>
    </source>
</reference>
<dbReference type="Gene3D" id="3.40.640.10">
    <property type="entry name" value="Type I PLP-dependent aspartate aminotransferase-like (Major domain)"/>
    <property type="match status" value="1"/>
</dbReference>
<dbReference type="GO" id="GO:0008483">
    <property type="term" value="F:transaminase activity"/>
    <property type="evidence" value="ECO:0007669"/>
    <property type="project" value="UniProtKB-KW"/>
</dbReference>
<gene>
    <name evidence="5" type="ORF">G5B36_08660</name>
    <name evidence="4" type="ORF">L0N08_27730</name>
</gene>
<sequence length="396" mass="43836">MRVSFYGRCRGESESRYVNDCLYSGLETDGFFMKMLVKKWKNYIPGTEPLFTTSCTSALEMAVACLDMEPGDEVIIPSYNFPSAANAVLLHGGVPVLCDIDGDTQNISVEDMLGRIGPRTRAVVAVHYGGVSCPMMELKEALRAAEIALIEDAAQGIGAFYVGMGMDGTGLWNGRQDGDGPHRFPLGSMGDFGALSFHHTKNITCGEGGILIARSRKDYRTACQYRLHGTDRAMYLAGEVDRYTWNMPGSCTAMSELQAAVLASQMELLEDVTSRRRAIVDGYRDRLRVLEEKGIARLMGIPGYAEPNGHIFYLRFETGAQRDYVKDFLAHREIESKTHYVPLHMSPQGQRLGYRADDLMEASKCFETLLRLPVHGQMVGEQMEFVAGMVLKACGL</sequence>
<evidence type="ECO:0000256" key="2">
    <source>
        <dbReference type="PIRSR" id="PIRSR000390-2"/>
    </source>
</evidence>
<feature type="modified residue" description="N6-(pyridoxal phosphate)lysine" evidence="2">
    <location>
        <position position="201"/>
    </location>
</feature>
<dbReference type="InterPro" id="IPR015424">
    <property type="entry name" value="PyrdxlP-dep_Trfase"/>
</dbReference>